<organism evidence="9 10">
    <name type="scientific">Sciurus carolinensis</name>
    <name type="common">Eastern gray squirrel</name>
    <dbReference type="NCBI Taxonomy" id="30640"/>
    <lineage>
        <taxon>Eukaryota</taxon>
        <taxon>Metazoa</taxon>
        <taxon>Chordata</taxon>
        <taxon>Craniata</taxon>
        <taxon>Vertebrata</taxon>
        <taxon>Euteleostomi</taxon>
        <taxon>Mammalia</taxon>
        <taxon>Eutheria</taxon>
        <taxon>Euarchontoglires</taxon>
        <taxon>Glires</taxon>
        <taxon>Rodentia</taxon>
        <taxon>Sciuromorpha</taxon>
        <taxon>Sciuridae</taxon>
        <taxon>Sciurinae</taxon>
        <taxon>Sciurini</taxon>
        <taxon>Sciurus</taxon>
    </lineage>
</organism>
<dbReference type="PROSITE" id="PS50262">
    <property type="entry name" value="G_PROTEIN_RECEP_F1_2"/>
    <property type="match status" value="1"/>
</dbReference>
<keyword evidence="2 7" id="KW-0812">Transmembrane</keyword>
<feature type="transmembrane region" description="Helical" evidence="7">
    <location>
        <begin position="12"/>
        <end position="35"/>
    </location>
</feature>
<evidence type="ECO:0000256" key="6">
    <source>
        <dbReference type="ARBA" id="ARBA00023170"/>
    </source>
</evidence>
<keyword evidence="6 9" id="KW-0675">Receptor</keyword>
<dbReference type="SUPFAM" id="SSF81321">
    <property type="entry name" value="Family A G protein-coupled receptor-like"/>
    <property type="match status" value="1"/>
</dbReference>
<reference evidence="9" key="1">
    <citation type="submission" date="2020-03" db="EMBL/GenBank/DDBJ databases">
        <title>Studies in the Genomics of Life Span.</title>
        <authorList>
            <person name="Glass D."/>
        </authorList>
    </citation>
    <scope>NUCLEOTIDE SEQUENCE</scope>
    <source>
        <strain evidence="9">SUZIE</strain>
        <tissue evidence="9">Muscle</tissue>
    </source>
</reference>
<dbReference type="Pfam" id="PF00001">
    <property type="entry name" value="7tm_1"/>
    <property type="match status" value="1"/>
</dbReference>
<evidence type="ECO:0000313" key="10">
    <source>
        <dbReference type="Proteomes" id="UP001166674"/>
    </source>
</evidence>
<dbReference type="GO" id="GO:0016020">
    <property type="term" value="C:membrane"/>
    <property type="evidence" value="ECO:0007669"/>
    <property type="project" value="UniProtKB-SubCell"/>
</dbReference>
<proteinExistence type="predicted"/>
<evidence type="ECO:0000256" key="3">
    <source>
        <dbReference type="ARBA" id="ARBA00022989"/>
    </source>
</evidence>
<evidence type="ECO:0000256" key="2">
    <source>
        <dbReference type="ARBA" id="ARBA00022692"/>
    </source>
</evidence>
<accession>A0AA41SS15</accession>
<evidence type="ECO:0000259" key="8">
    <source>
        <dbReference type="PROSITE" id="PS50262"/>
    </source>
</evidence>
<comment type="subcellular location">
    <subcellularLocation>
        <location evidence="1">Membrane</location>
        <topology evidence="1">Multi-pass membrane protein</topology>
    </subcellularLocation>
</comment>
<keyword evidence="5 7" id="KW-0472">Membrane</keyword>
<gene>
    <name evidence="9" type="ORF">SUZIE_113920</name>
</gene>
<dbReference type="PANTHER" id="PTHR48001">
    <property type="entry name" value="OLFACTORY RECEPTOR"/>
    <property type="match status" value="1"/>
</dbReference>
<dbReference type="PRINTS" id="PR00237">
    <property type="entry name" value="GPCRRHODOPSN"/>
</dbReference>
<dbReference type="Proteomes" id="UP001166674">
    <property type="component" value="Unassembled WGS sequence"/>
</dbReference>
<keyword evidence="10" id="KW-1185">Reference proteome</keyword>
<evidence type="ECO:0000256" key="7">
    <source>
        <dbReference type="SAM" id="Phobius"/>
    </source>
</evidence>
<dbReference type="InterPro" id="IPR000276">
    <property type="entry name" value="GPCR_Rhodpsn"/>
</dbReference>
<feature type="transmembrane region" description="Helical" evidence="7">
    <location>
        <begin position="126"/>
        <end position="144"/>
    </location>
</feature>
<dbReference type="GO" id="GO:0004930">
    <property type="term" value="F:G protein-coupled receptor activity"/>
    <property type="evidence" value="ECO:0007669"/>
    <property type="project" value="UniProtKB-KW"/>
</dbReference>
<sequence>MSLSEDPNLQPILLGLFLSMYLVTVLGNLLIILALSSNSHLLTPMYSFLSNLSLTDIGFTSTTVPQILMNIQTHNEVISYVGCLTQTSLFINFVCMGDKLLTVMAYDWFMAICHLLHYPVIMKPPVCGYLVLVSLLLSLLDTQLHKLMILQIPSFKDVKLLL</sequence>
<protein>
    <submittedName>
        <fullName evidence="9">Olfactory receptor 7E24</fullName>
    </submittedName>
</protein>
<dbReference type="InterPro" id="IPR017452">
    <property type="entry name" value="GPCR_Rhodpsn_7TM"/>
</dbReference>
<evidence type="ECO:0000256" key="4">
    <source>
        <dbReference type="ARBA" id="ARBA00023040"/>
    </source>
</evidence>
<keyword evidence="4" id="KW-0807">Transducer</keyword>
<evidence type="ECO:0000256" key="5">
    <source>
        <dbReference type="ARBA" id="ARBA00023136"/>
    </source>
</evidence>
<name>A0AA41SS15_SCICA</name>
<dbReference type="Gene3D" id="1.20.1070.10">
    <property type="entry name" value="Rhodopsin 7-helix transmembrane proteins"/>
    <property type="match status" value="1"/>
</dbReference>
<keyword evidence="3 7" id="KW-1133">Transmembrane helix</keyword>
<dbReference type="AlphaFoldDB" id="A0AA41SS15"/>
<evidence type="ECO:0000256" key="1">
    <source>
        <dbReference type="ARBA" id="ARBA00004141"/>
    </source>
</evidence>
<dbReference type="EMBL" id="JAATJV010171555">
    <property type="protein sequence ID" value="MBZ3871634.1"/>
    <property type="molecule type" value="Genomic_DNA"/>
</dbReference>
<feature type="domain" description="G-protein coupled receptors family 1 profile" evidence="8">
    <location>
        <begin position="27"/>
        <end position="162"/>
    </location>
</feature>
<comment type="caution">
    <text evidence="9">The sequence shown here is derived from an EMBL/GenBank/DDBJ whole genome shotgun (WGS) entry which is preliminary data.</text>
</comment>
<keyword evidence="4" id="KW-0297">G-protein coupled receptor</keyword>
<evidence type="ECO:0000313" key="9">
    <source>
        <dbReference type="EMBL" id="MBZ3871634.1"/>
    </source>
</evidence>